<evidence type="ECO:0000256" key="5">
    <source>
        <dbReference type="ARBA" id="ARBA00022475"/>
    </source>
</evidence>
<evidence type="ECO:0000313" key="21">
    <source>
        <dbReference type="Proteomes" id="UP001056035"/>
    </source>
</evidence>
<dbReference type="InterPro" id="IPR047196">
    <property type="entry name" value="YidC_ALB_C"/>
</dbReference>
<feature type="transmembrane region" description="Helical" evidence="18">
    <location>
        <begin position="206"/>
        <end position="231"/>
    </location>
</feature>
<dbReference type="InterPro" id="IPR028055">
    <property type="entry name" value="YidC/Oxa/ALB_C"/>
</dbReference>
<comment type="subcellular location">
    <subcellularLocation>
        <location evidence="1">Cell membrane</location>
        <topology evidence="1">Multi-pass membrane protein</topology>
    </subcellularLocation>
    <subcellularLocation>
        <location evidence="16">Membrane</location>
        <topology evidence="16">Multi-pass membrane protein</topology>
    </subcellularLocation>
</comment>
<dbReference type="CDD" id="cd20070">
    <property type="entry name" value="5TM_YidC_Alb3"/>
    <property type="match status" value="1"/>
</dbReference>
<organism evidence="20 21">
    <name type="scientific">Paraconexibacter antarcticus</name>
    <dbReference type="NCBI Taxonomy" id="2949664"/>
    <lineage>
        <taxon>Bacteria</taxon>
        <taxon>Bacillati</taxon>
        <taxon>Actinomycetota</taxon>
        <taxon>Thermoleophilia</taxon>
        <taxon>Solirubrobacterales</taxon>
        <taxon>Paraconexibacteraceae</taxon>
        <taxon>Paraconexibacter</taxon>
    </lineage>
</organism>
<evidence type="ECO:0000259" key="19">
    <source>
        <dbReference type="Pfam" id="PF02096"/>
    </source>
</evidence>
<evidence type="ECO:0000256" key="3">
    <source>
        <dbReference type="ARBA" id="ARBA00015325"/>
    </source>
</evidence>
<keyword evidence="21" id="KW-1185">Reference proteome</keyword>
<keyword evidence="6 16" id="KW-0812">Transmembrane</keyword>
<feature type="compositionally biased region" description="Basic and acidic residues" evidence="17">
    <location>
        <begin position="293"/>
        <end position="302"/>
    </location>
</feature>
<evidence type="ECO:0000256" key="16">
    <source>
        <dbReference type="RuleBase" id="RU003945"/>
    </source>
</evidence>
<keyword evidence="10" id="KW-0143">Chaperone</keyword>
<evidence type="ECO:0000256" key="12">
    <source>
        <dbReference type="ARBA" id="ARBA00026028"/>
    </source>
</evidence>
<dbReference type="Proteomes" id="UP001056035">
    <property type="component" value="Chromosome"/>
</dbReference>
<keyword evidence="9 18" id="KW-0472">Membrane</keyword>
<dbReference type="EMBL" id="CP098502">
    <property type="protein sequence ID" value="UTI64606.1"/>
    <property type="molecule type" value="Genomic_DNA"/>
</dbReference>
<dbReference type="RefSeq" id="WP_254571306.1">
    <property type="nucleotide sequence ID" value="NZ_CP098502.1"/>
</dbReference>
<proteinExistence type="inferred from homology"/>
<feature type="domain" description="Membrane insertase YidC/Oxa/ALB C-terminal" evidence="19">
    <location>
        <begin position="32"/>
        <end position="245"/>
    </location>
</feature>
<evidence type="ECO:0000256" key="11">
    <source>
        <dbReference type="ARBA" id="ARBA00025034"/>
    </source>
</evidence>
<evidence type="ECO:0000256" key="7">
    <source>
        <dbReference type="ARBA" id="ARBA00022927"/>
    </source>
</evidence>
<evidence type="ECO:0000256" key="18">
    <source>
        <dbReference type="SAM" id="Phobius"/>
    </source>
</evidence>
<evidence type="ECO:0000256" key="15">
    <source>
        <dbReference type="ARBA" id="ARBA00033342"/>
    </source>
</evidence>
<sequence>MTPLAIIPVLKQLISAFDAVIRFFHDTFGFGWGLSIITLTVCVRLLLLPLTIKQFKSMRAMQLLAPEMKKLQAKYKDDKQRLNQEMMKLYQEHQVNPFGSCLPLVAQMPVFISLFYMLRKDLKLDICGDALRQAGKATGTALQNTACTDVPDVAGSHHAASFLFIPDLTSHATGGVLAALIVAYIGSQLLSSVLMSVTADPTQKKLMIALPFVFTIFVIRFPAGLLVYWIVTNLWTVGQQYILRRRAGMVGPGAALAEVVHPTPVPRGPNDPAPQMPGIFGKLTARVTEQAEADAKAKKDDAAATPKTSGKVAKGEDSTPSKGAAKPAGSRTAAPPPPPRAKKKQRSGKRR</sequence>
<feature type="compositionally biased region" description="Basic residues" evidence="17">
    <location>
        <begin position="340"/>
        <end position="351"/>
    </location>
</feature>
<feature type="region of interest" description="Disordered" evidence="17">
    <location>
        <begin position="290"/>
        <end position="351"/>
    </location>
</feature>
<gene>
    <name evidence="20" type="ORF">NBH00_25150</name>
</gene>
<evidence type="ECO:0000256" key="4">
    <source>
        <dbReference type="ARBA" id="ARBA00022448"/>
    </source>
</evidence>
<dbReference type="InterPro" id="IPR001708">
    <property type="entry name" value="YidC/ALB3/OXA1/COX18"/>
</dbReference>
<evidence type="ECO:0000256" key="9">
    <source>
        <dbReference type="ARBA" id="ARBA00023136"/>
    </source>
</evidence>
<evidence type="ECO:0000313" key="20">
    <source>
        <dbReference type="EMBL" id="UTI64606.1"/>
    </source>
</evidence>
<evidence type="ECO:0000256" key="1">
    <source>
        <dbReference type="ARBA" id="ARBA00004651"/>
    </source>
</evidence>
<dbReference type="PANTHER" id="PTHR12428">
    <property type="entry name" value="OXA1"/>
    <property type="match status" value="1"/>
</dbReference>
<evidence type="ECO:0000256" key="17">
    <source>
        <dbReference type="SAM" id="MobiDB-lite"/>
    </source>
</evidence>
<keyword evidence="5" id="KW-1003">Cell membrane</keyword>
<evidence type="ECO:0000256" key="2">
    <source>
        <dbReference type="ARBA" id="ARBA00010527"/>
    </source>
</evidence>
<evidence type="ECO:0000256" key="10">
    <source>
        <dbReference type="ARBA" id="ARBA00023186"/>
    </source>
</evidence>
<dbReference type="PANTHER" id="PTHR12428:SF65">
    <property type="entry name" value="CYTOCHROME C OXIDASE ASSEMBLY PROTEIN COX18, MITOCHONDRIAL"/>
    <property type="match status" value="1"/>
</dbReference>
<evidence type="ECO:0000256" key="8">
    <source>
        <dbReference type="ARBA" id="ARBA00022989"/>
    </source>
</evidence>
<keyword evidence="8 18" id="KW-1133">Transmembrane helix</keyword>
<name>A0ABY5DUB9_9ACTN</name>
<dbReference type="Pfam" id="PF02096">
    <property type="entry name" value="60KD_IMP"/>
    <property type="match status" value="1"/>
</dbReference>
<feature type="transmembrane region" description="Helical" evidence="18">
    <location>
        <begin position="172"/>
        <end position="194"/>
    </location>
</feature>
<keyword evidence="4" id="KW-0813">Transport</keyword>
<comment type="function">
    <text evidence="11">Required for the insertion and/or proper folding and/or complex formation of integral membrane proteins into the membrane. Involved in integration of membrane proteins that insert both dependently and independently of the Sec translocase complex, as well as at least some lipoproteins. Aids folding of multispanning membrane proteins.</text>
</comment>
<evidence type="ECO:0000256" key="6">
    <source>
        <dbReference type="ARBA" id="ARBA00022692"/>
    </source>
</evidence>
<keyword evidence="7" id="KW-0653">Protein transport</keyword>
<evidence type="ECO:0000256" key="13">
    <source>
        <dbReference type="ARBA" id="ARBA00031538"/>
    </source>
</evidence>
<evidence type="ECO:0000256" key="14">
    <source>
        <dbReference type="ARBA" id="ARBA00033245"/>
    </source>
</evidence>
<protein>
    <recommendedName>
        <fullName evidence="3">Membrane protein insertase YidC</fullName>
    </recommendedName>
    <alternativeName>
        <fullName evidence="15">Foldase YidC</fullName>
    </alternativeName>
    <alternativeName>
        <fullName evidence="14">Membrane integrase YidC</fullName>
    </alternativeName>
    <alternativeName>
        <fullName evidence="13">Membrane protein YidC</fullName>
    </alternativeName>
</protein>
<comment type="similarity">
    <text evidence="2">Belongs to the OXA1/ALB3/YidC family. Type 1 subfamily.</text>
</comment>
<feature type="transmembrane region" description="Helical" evidence="18">
    <location>
        <begin position="95"/>
        <end position="116"/>
    </location>
</feature>
<comment type="subunit">
    <text evidence="12">Interacts with the Sec translocase complex via SecD. Specifically interacts with transmembrane segments of nascent integral membrane proteins during membrane integration.</text>
</comment>
<reference evidence="20 21" key="1">
    <citation type="submission" date="2022-06" db="EMBL/GenBank/DDBJ databases">
        <title>Paraconexibacter antarcticus.</title>
        <authorList>
            <person name="Kim C.S."/>
        </authorList>
    </citation>
    <scope>NUCLEOTIDE SEQUENCE [LARGE SCALE GENOMIC DNA]</scope>
    <source>
        <strain evidence="20 21">02-257</strain>
    </source>
</reference>
<accession>A0ABY5DUB9</accession>
<feature type="transmembrane region" description="Helical" evidence="18">
    <location>
        <begin position="30"/>
        <end position="52"/>
    </location>
</feature>
<dbReference type="NCBIfam" id="TIGR03592">
    <property type="entry name" value="yidC_oxa1_cterm"/>
    <property type="match status" value="1"/>
</dbReference>